<keyword evidence="4" id="KW-1185">Reference proteome</keyword>
<gene>
    <name evidence="3" type="ORF">SOIL9_04070</name>
</gene>
<dbReference type="RefSeq" id="WP_162671474.1">
    <property type="nucleotide sequence ID" value="NZ_LR593886.1"/>
</dbReference>
<dbReference type="Pfam" id="PF07238">
    <property type="entry name" value="PilZ"/>
    <property type="match status" value="1"/>
</dbReference>
<organism evidence="3 4">
    <name type="scientific">Gemmata massiliana</name>
    <dbReference type="NCBI Taxonomy" id="1210884"/>
    <lineage>
        <taxon>Bacteria</taxon>
        <taxon>Pseudomonadati</taxon>
        <taxon>Planctomycetota</taxon>
        <taxon>Planctomycetia</taxon>
        <taxon>Gemmatales</taxon>
        <taxon>Gemmataceae</taxon>
        <taxon>Gemmata</taxon>
    </lineage>
</organism>
<evidence type="ECO:0000256" key="1">
    <source>
        <dbReference type="SAM" id="MobiDB-lite"/>
    </source>
</evidence>
<feature type="region of interest" description="Disordered" evidence="1">
    <location>
        <begin position="1"/>
        <end position="34"/>
    </location>
</feature>
<dbReference type="GO" id="GO:0035438">
    <property type="term" value="F:cyclic-di-GMP binding"/>
    <property type="evidence" value="ECO:0007669"/>
    <property type="project" value="InterPro"/>
</dbReference>
<evidence type="ECO:0000259" key="2">
    <source>
        <dbReference type="Pfam" id="PF07238"/>
    </source>
</evidence>
<dbReference type="AlphaFoldDB" id="A0A6P2DAX5"/>
<name>A0A6P2DAX5_9BACT</name>
<sequence length="120" mass="12721">MSSAPTSSVAPAPSSERRVAPRRQPAMGTVCRLDSPDGGPSALALIWNISQSGISMLLNAPPVAGTILAGYLESMVSDAMLRVSMKVVHVKPLDTGDFFIGAHFERPLTPNDMKPFVAEE</sequence>
<feature type="domain" description="PilZ" evidence="2">
    <location>
        <begin position="16"/>
        <end position="113"/>
    </location>
</feature>
<proteinExistence type="predicted"/>
<evidence type="ECO:0000313" key="4">
    <source>
        <dbReference type="Proteomes" id="UP000464178"/>
    </source>
</evidence>
<protein>
    <submittedName>
        <fullName evidence="3">Diguanylate cyclase</fullName>
    </submittedName>
</protein>
<evidence type="ECO:0000313" key="3">
    <source>
        <dbReference type="EMBL" id="VTR98057.1"/>
    </source>
</evidence>
<reference evidence="3 4" key="1">
    <citation type="submission" date="2019-05" db="EMBL/GenBank/DDBJ databases">
        <authorList>
            <consortium name="Science for Life Laboratories"/>
        </authorList>
    </citation>
    <scope>NUCLEOTIDE SEQUENCE [LARGE SCALE GENOMIC DNA]</scope>
    <source>
        <strain evidence="3">Soil9</strain>
    </source>
</reference>
<dbReference type="InterPro" id="IPR009875">
    <property type="entry name" value="PilZ_domain"/>
</dbReference>
<feature type="compositionally biased region" description="Low complexity" evidence="1">
    <location>
        <begin position="1"/>
        <end position="14"/>
    </location>
</feature>
<dbReference type="Proteomes" id="UP000464178">
    <property type="component" value="Chromosome"/>
</dbReference>
<accession>A0A6P2DAX5</accession>
<dbReference type="KEGG" id="gms:SOIL9_04070"/>
<dbReference type="EMBL" id="LR593886">
    <property type="protein sequence ID" value="VTR98057.1"/>
    <property type="molecule type" value="Genomic_DNA"/>
</dbReference>